<reference evidence="2" key="2">
    <citation type="submission" date="2005-06" db="EMBL/GenBank/DDBJ databases">
        <title>Sequencing of the draft genome and assembly of Crocosphaera watsonii WH 8501.</title>
        <authorList>
            <consortium name="US DOE Joint Genome Institute (JGI-PGF)"/>
            <person name="Copeland A."/>
            <person name="Lucas S."/>
            <person name="Lapidus A."/>
            <person name="Barry K."/>
            <person name="Detter C."/>
            <person name="Glavina T."/>
            <person name="Hammon N."/>
            <person name="Israni S."/>
            <person name="Pitluck S."/>
            <person name="Richardson P."/>
        </authorList>
    </citation>
    <scope>NUCLEOTIDE SEQUENCE [LARGE SCALE GENOMIC DNA]</scope>
    <source>
        <strain evidence="2">WH 8501</strain>
    </source>
</reference>
<dbReference type="KEGG" id="cwa:CwatDRAFT_2956"/>
<gene>
    <name evidence="2" type="ORF">CwatDRAFT_2956</name>
</gene>
<dbReference type="InterPro" id="IPR004879">
    <property type="entry name" value="Ssp411-like_TRX"/>
</dbReference>
<dbReference type="AlphaFoldDB" id="Q4C1D7"/>
<dbReference type="SUPFAM" id="SSF52833">
    <property type="entry name" value="Thioredoxin-like"/>
    <property type="match status" value="1"/>
</dbReference>
<sequence>MLRACYAIEWGILSVSLRKHSENPIDWWYWCEEAIEISRNENKPIFLSIGYFSCHWCTVMEGEAFCDQAIATYLNLLVRERSYVDNATPSANGIAISNLVIS</sequence>
<reference evidence="2" key="1">
    <citation type="submission" date="2004-02" db="EMBL/GenBank/DDBJ databases">
        <authorList>
            <consortium name="DOE Joint Genome Institute"/>
        </authorList>
    </citation>
    <scope>NUCLEOTIDE SEQUENCE [LARGE SCALE GENOMIC DNA]</scope>
    <source>
        <strain evidence="2">WH 8501</strain>
    </source>
</reference>
<dbReference type="PANTHER" id="PTHR42899">
    <property type="entry name" value="SPERMATOGENESIS-ASSOCIATED PROTEIN 20"/>
    <property type="match status" value="1"/>
</dbReference>
<dbReference type="EMBL" id="AADV02000044">
    <property type="protein sequence ID" value="EAM49981.1"/>
    <property type="molecule type" value="Genomic_DNA"/>
</dbReference>
<reference evidence="2" key="3">
    <citation type="submission" date="2016-12" db="EMBL/GenBank/DDBJ databases">
        <title>Annotation of the draft genome assembly of Crocosphaera watsonii WH 8501.</title>
        <authorList>
            <consortium name="US DOE Joint Genome Institute (JGI-ORNL)"/>
            <person name="Larimer F."/>
            <person name="Land M."/>
        </authorList>
    </citation>
    <scope>NUCLEOTIDE SEQUENCE</scope>
    <source>
        <strain evidence="2">WH 8501</strain>
    </source>
</reference>
<dbReference type="InterPro" id="IPR036249">
    <property type="entry name" value="Thioredoxin-like_sf"/>
</dbReference>
<comment type="caution">
    <text evidence="2">The sequence shown here is derived from an EMBL/GenBank/DDBJ whole genome shotgun (WGS) entry which is preliminary data.</text>
</comment>
<dbReference type="InterPro" id="IPR024705">
    <property type="entry name" value="Ssp411"/>
</dbReference>
<evidence type="ECO:0000313" key="3">
    <source>
        <dbReference type="Proteomes" id="UP000003922"/>
    </source>
</evidence>
<accession>Q4C1D7</accession>
<dbReference type="Proteomes" id="UP000003922">
    <property type="component" value="Unassembled WGS sequence"/>
</dbReference>
<evidence type="ECO:0000313" key="2">
    <source>
        <dbReference type="EMBL" id="EAM49981.1"/>
    </source>
</evidence>
<keyword evidence="3" id="KW-1185">Reference proteome</keyword>
<dbReference type="Pfam" id="PF03190">
    <property type="entry name" value="Thioredox_DsbH"/>
    <property type="match status" value="1"/>
</dbReference>
<dbReference type="Gene3D" id="3.40.30.10">
    <property type="entry name" value="Glutaredoxin"/>
    <property type="match status" value="1"/>
</dbReference>
<dbReference type="PANTHER" id="PTHR42899:SF1">
    <property type="entry name" value="SPERMATOGENESIS-ASSOCIATED PROTEIN 20"/>
    <property type="match status" value="1"/>
</dbReference>
<organism evidence="2 3">
    <name type="scientific">Crocosphaera watsonii WH 8501</name>
    <dbReference type="NCBI Taxonomy" id="165597"/>
    <lineage>
        <taxon>Bacteria</taxon>
        <taxon>Bacillati</taxon>
        <taxon>Cyanobacteriota</taxon>
        <taxon>Cyanophyceae</taxon>
        <taxon>Oscillatoriophycideae</taxon>
        <taxon>Chroococcales</taxon>
        <taxon>Aphanothecaceae</taxon>
        <taxon>Crocosphaera</taxon>
    </lineage>
</organism>
<proteinExistence type="predicted"/>
<evidence type="ECO:0000259" key="1">
    <source>
        <dbReference type="Pfam" id="PF03190"/>
    </source>
</evidence>
<feature type="domain" description="Spermatogenesis-associated protein 20-like TRX" evidence="1">
    <location>
        <begin position="14"/>
        <end position="75"/>
    </location>
</feature>
<protein>
    <recommendedName>
        <fullName evidence="1">Spermatogenesis-associated protein 20-like TRX domain-containing protein</fullName>
    </recommendedName>
</protein>
<name>Q4C1D7_CROWT</name>